<dbReference type="PANTHER" id="PTHR42643:SF30">
    <property type="entry name" value="IONOTROPIC RECEPTOR 40A-RELATED"/>
    <property type="match status" value="1"/>
</dbReference>
<dbReference type="GO" id="GO:0005886">
    <property type="term" value="C:plasma membrane"/>
    <property type="evidence" value="ECO:0007669"/>
    <property type="project" value="UniProtKB-SubCell"/>
</dbReference>
<keyword evidence="7" id="KW-0325">Glycoprotein</keyword>
<proteinExistence type="predicted"/>
<keyword evidence="4 8" id="KW-1133">Transmembrane helix</keyword>
<evidence type="ECO:0000256" key="5">
    <source>
        <dbReference type="ARBA" id="ARBA00023136"/>
    </source>
</evidence>
<organism evidence="10 11">
    <name type="scientific">Stomoxys calcitrans</name>
    <name type="common">Stable fly</name>
    <name type="synonym">Conops calcitrans</name>
    <dbReference type="NCBI Taxonomy" id="35570"/>
    <lineage>
        <taxon>Eukaryota</taxon>
        <taxon>Metazoa</taxon>
        <taxon>Ecdysozoa</taxon>
        <taxon>Arthropoda</taxon>
        <taxon>Hexapoda</taxon>
        <taxon>Insecta</taxon>
        <taxon>Pterygota</taxon>
        <taxon>Neoptera</taxon>
        <taxon>Endopterygota</taxon>
        <taxon>Diptera</taxon>
        <taxon>Brachycera</taxon>
        <taxon>Muscomorpha</taxon>
        <taxon>Muscoidea</taxon>
        <taxon>Muscidae</taxon>
        <taxon>Stomoxys</taxon>
    </lineage>
</organism>
<dbReference type="PANTHER" id="PTHR42643">
    <property type="entry name" value="IONOTROPIC RECEPTOR 20A-RELATED"/>
    <property type="match status" value="1"/>
</dbReference>
<feature type="transmembrane region" description="Helical" evidence="8">
    <location>
        <begin position="335"/>
        <end position="355"/>
    </location>
</feature>
<keyword evidence="3 8" id="KW-0812">Transmembrane</keyword>
<name>A0A1I8QEG7_STOCA</name>
<feature type="domain" description="Putative ionotropic receptor ligand binding" evidence="9">
    <location>
        <begin position="25"/>
        <end position="211"/>
    </location>
</feature>
<evidence type="ECO:0000256" key="8">
    <source>
        <dbReference type="SAM" id="Phobius"/>
    </source>
</evidence>
<evidence type="ECO:0000256" key="2">
    <source>
        <dbReference type="ARBA" id="ARBA00022475"/>
    </source>
</evidence>
<keyword evidence="6" id="KW-0675">Receptor</keyword>
<accession>A0A1I8QEG7</accession>
<feature type="transmembrane region" description="Helical" evidence="8">
    <location>
        <begin position="574"/>
        <end position="596"/>
    </location>
</feature>
<dbReference type="InterPro" id="IPR052192">
    <property type="entry name" value="Insect_Ionotropic_Sensory_Rcpt"/>
</dbReference>
<keyword evidence="11" id="KW-1185">Reference proteome</keyword>
<evidence type="ECO:0000256" key="4">
    <source>
        <dbReference type="ARBA" id="ARBA00022989"/>
    </source>
</evidence>
<protein>
    <recommendedName>
        <fullName evidence="9">Putative ionotropic receptor ligand binding domain-containing protein</fullName>
    </recommendedName>
</protein>
<evidence type="ECO:0000256" key="6">
    <source>
        <dbReference type="ARBA" id="ARBA00023170"/>
    </source>
</evidence>
<evidence type="ECO:0000256" key="7">
    <source>
        <dbReference type="ARBA" id="ARBA00023180"/>
    </source>
</evidence>
<reference evidence="10" key="1">
    <citation type="submission" date="2020-05" db="UniProtKB">
        <authorList>
            <consortium name="EnsemblMetazoa"/>
        </authorList>
    </citation>
    <scope>IDENTIFICATION</scope>
    <source>
        <strain evidence="10">USDA</strain>
    </source>
</reference>
<evidence type="ECO:0000313" key="11">
    <source>
        <dbReference type="Proteomes" id="UP000095300"/>
    </source>
</evidence>
<evidence type="ECO:0000256" key="3">
    <source>
        <dbReference type="ARBA" id="ARBA00022692"/>
    </source>
</evidence>
<dbReference type="SUPFAM" id="SSF53850">
    <property type="entry name" value="Periplasmic binding protein-like II"/>
    <property type="match status" value="1"/>
</dbReference>
<dbReference type="Pfam" id="PF24061">
    <property type="entry name" value="LBD_receptor"/>
    <property type="match status" value="1"/>
</dbReference>
<keyword evidence="2" id="KW-1003">Cell membrane</keyword>
<evidence type="ECO:0000259" key="9">
    <source>
        <dbReference type="Pfam" id="PF24061"/>
    </source>
</evidence>
<evidence type="ECO:0000256" key="1">
    <source>
        <dbReference type="ARBA" id="ARBA00004651"/>
    </source>
</evidence>
<dbReference type="EnsemblMetazoa" id="SCAU016360-RA">
    <property type="protein sequence ID" value="SCAU016360-PA"/>
    <property type="gene ID" value="SCAU016360"/>
</dbReference>
<sequence length="608" mass="71156">MKAAINVSNLVEYEVSRIEQSQVNLDETNAIVAHSLRVIILEFFMSFSSSFMIVVSCRRSQQFNFFLNILQHLFEMIGDMNVQIVFVDYLKPERIEGNRFQNLLLVDSFEAFLDIDVISYTKDYDINEYYHIFLMQEDSLIPGDMQNIFTYCWNNQIVNCNVQYQNERDQLFIYTYLPFGAMRKCGNTSPELINEFIDNDWQQRPFFVPKTTNFHRCPLVGIIRTNPPYAFALPGRRQRYSGFEAVMVRELSLILNFTLVLRNADDRYYPEPDGVLTMLSNRTANFAFGYYRRRPFGLHLYTNTATHYQSSVLGAICVRGHFLNPFQVLAYPFRLSTWAALIACFVLVLTVTRVVHGRRPKAMATFSMVTSTFGLPIKKKPRMLSSYLLFTPWLWGTFLLRCIYSGLLFHFFSNNVYQPLPQSIEAARNQSYTSVMNSFTFFYITDIPYYGRINHWNHANIVLNSTSEFVPLEYLEEHTDENIFAVIAQEFLTHYTVTHGKVGLFYVMPEAVMQQHLCIYFTKHTILAEQFDLTLSLLKSMGLMRLWIKRYFDLKVLSQVSTDDNKMIKQRDLYGVYAICGGFYLLGMFVCLLEFLTLKYKKLKILFD</sequence>
<feature type="transmembrane region" description="Helical" evidence="8">
    <location>
        <begin position="387"/>
        <end position="412"/>
    </location>
</feature>
<dbReference type="VEuPathDB" id="VectorBase:SCAU016360"/>
<dbReference type="AlphaFoldDB" id="A0A1I8QEG7"/>
<keyword evidence="5 8" id="KW-0472">Membrane</keyword>
<comment type="subcellular location">
    <subcellularLocation>
        <location evidence="1">Cell membrane</location>
        <topology evidence="1">Multi-pass membrane protein</topology>
    </subcellularLocation>
</comment>
<evidence type="ECO:0000313" key="10">
    <source>
        <dbReference type="EnsemblMetazoa" id="SCAU016360-PA"/>
    </source>
</evidence>
<dbReference type="InterPro" id="IPR056198">
    <property type="entry name" value="LBD_receptor"/>
</dbReference>
<dbReference type="Proteomes" id="UP000095300">
    <property type="component" value="Unassembled WGS sequence"/>
</dbReference>